<protein>
    <submittedName>
        <fullName evidence="1">Uncharacterized protein</fullName>
    </submittedName>
</protein>
<gene>
    <name evidence="1" type="ORF">HPB47_025428</name>
</gene>
<keyword evidence="2" id="KW-1185">Reference proteome</keyword>
<organism evidence="1 2">
    <name type="scientific">Ixodes persulcatus</name>
    <name type="common">Taiga tick</name>
    <dbReference type="NCBI Taxonomy" id="34615"/>
    <lineage>
        <taxon>Eukaryota</taxon>
        <taxon>Metazoa</taxon>
        <taxon>Ecdysozoa</taxon>
        <taxon>Arthropoda</taxon>
        <taxon>Chelicerata</taxon>
        <taxon>Arachnida</taxon>
        <taxon>Acari</taxon>
        <taxon>Parasitiformes</taxon>
        <taxon>Ixodida</taxon>
        <taxon>Ixodoidea</taxon>
        <taxon>Ixodidae</taxon>
        <taxon>Ixodinae</taxon>
        <taxon>Ixodes</taxon>
    </lineage>
</organism>
<feature type="non-terminal residue" evidence="1">
    <location>
        <position position="1"/>
    </location>
</feature>
<comment type="caution">
    <text evidence="1">The sequence shown here is derived from an EMBL/GenBank/DDBJ whole genome shotgun (WGS) entry which is preliminary data.</text>
</comment>
<accession>A0AC60Q272</accession>
<dbReference type="EMBL" id="JABSTQ010009618">
    <property type="protein sequence ID" value="KAG0427527.1"/>
    <property type="molecule type" value="Genomic_DNA"/>
</dbReference>
<proteinExistence type="predicted"/>
<evidence type="ECO:0000313" key="1">
    <source>
        <dbReference type="EMBL" id="KAG0427527.1"/>
    </source>
</evidence>
<evidence type="ECO:0000313" key="2">
    <source>
        <dbReference type="Proteomes" id="UP000805193"/>
    </source>
</evidence>
<reference evidence="1 2" key="1">
    <citation type="journal article" date="2020" name="Cell">
        <title>Large-Scale Comparative Analyses of Tick Genomes Elucidate Their Genetic Diversity and Vector Capacities.</title>
        <authorList>
            <consortium name="Tick Genome and Microbiome Consortium (TIGMIC)"/>
            <person name="Jia N."/>
            <person name="Wang J."/>
            <person name="Shi W."/>
            <person name="Du L."/>
            <person name="Sun Y."/>
            <person name="Zhan W."/>
            <person name="Jiang J.F."/>
            <person name="Wang Q."/>
            <person name="Zhang B."/>
            <person name="Ji P."/>
            <person name="Bell-Sakyi L."/>
            <person name="Cui X.M."/>
            <person name="Yuan T.T."/>
            <person name="Jiang B.G."/>
            <person name="Yang W.F."/>
            <person name="Lam T.T."/>
            <person name="Chang Q.C."/>
            <person name="Ding S.J."/>
            <person name="Wang X.J."/>
            <person name="Zhu J.G."/>
            <person name="Ruan X.D."/>
            <person name="Zhao L."/>
            <person name="Wei J.T."/>
            <person name="Ye R.Z."/>
            <person name="Que T.C."/>
            <person name="Du C.H."/>
            <person name="Zhou Y.H."/>
            <person name="Cheng J.X."/>
            <person name="Dai P.F."/>
            <person name="Guo W.B."/>
            <person name="Han X.H."/>
            <person name="Huang E.J."/>
            <person name="Li L.F."/>
            <person name="Wei W."/>
            <person name="Gao Y.C."/>
            <person name="Liu J.Z."/>
            <person name="Shao H.Z."/>
            <person name="Wang X."/>
            <person name="Wang C.C."/>
            <person name="Yang T.C."/>
            <person name="Huo Q.B."/>
            <person name="Li W."/>
            <person name="Chen H.Y."/>
            <person name="Chen S.E."/>
            <person name="Zhou L.G."/>
            <person name="Ni X.B."/>
            <person name="Tian J.H."/>
            <person name="Sheng Y."/>
            <person name="Liu T."/>
            <person name="Pan Y.S."/>
            <person name="Xia L.Y."/>
            <person name="Li J."/>
            <person name="Zhao F."/>
            <person name="Cao W.C."/>
        </authorList>
    </citation>
    <scope>NUCLEOTIDE SEQUENCE [LARGE SCALE GENOMIC DNA]</scope>
    <source>
        <strain evidence="1">Iper-2018</strain>
    </source>
</reference>
<dbReference type="Proteomes" id="UP000805193">
    <property type="component" value="Unassembled WGS sequence"/>
</dbReference>
<sequence>RTLEVHVGDRVYVHAPFAGRVCVVDDTKGLVVVHPDTLVSTSSVVASLWCPRKSLLAAKFKEAGNRDMLAGTIAHELFQKVSFPRPVCRPRRVYGARNASLTGAFTASKKGAVTENASEATMLATLDKLLQRSDLLHQMYALELSEVDVREQLRPLVPRIAQWMRDCMATGGTSDRRPAGDRRPVAAVVTRVADIEENHWARWTASVEVALHRKPTRVPLELKTGRHTFSHDHKAQVVLYSLMMAERQDWDPQEGLLLYLRDGVDMRWVASQHRDRGALVQRRNELAQCLQPGACLPPPIDSERHCPKCPHAVVCSAFRGEPVQGEERPAFVAQSVSHLSPSHRAYLLSWCHMLDEEGYHAGERDLQEHFWLDDACSRESRGLCLSNLSLVHCEAPPGDDARPPVRHVLKRKRGAPGAPARPLPPVGLAVGDRVVLSEQGSLTCVALATGTLAALTESHVELLLDRDTRRSPGWEGKTFRVDRSPSAASAAISYTFLGRLVGADPRAARLRALLVDGAAPSFRTTLPREVATLCRPALRGLNDTQRRAVLRFLMCDDYLLLRGMPGTAPNYADSTEHVRAGAPSAAERRFALQVGFPLRQTTTLAALVHALVLLKKRVLVTSYTHSGVDSILLKLRSRGVPFLRLGPTNRMHPLVRDQSAETLTAALRTTRELEEFYGAQMLSRSMPSLSFVFIHVRKRMCARESHYHRITGAPAAPSVAASLLDLNTSGVDSFREIVREVVREELRKILPTADRPTSLSLAEVVREEVHRAFQPEVPINTTTPEEPTLSYAAMARRPPQANRQATAPPRRDPPTLRLCDCARRLQRPSKPPYRRPAPGIWTPAKEAKEADRDDDYSTRRHPARYSPHSDALPRFREIVREVVREELRKILPTADRPTSLSLAEVVREEVHRAFQPEVPINTTTPEEPTLSYAAMARRPPQANRQATAPPRRDPPMPQYPRRQEGQVQDVRPERASPRKTDVWRTADRRPLCYHCGEADHIYRGCPYRRLGLRGFHPNDPRPRDMGMDVSLFARLETEENTAVLPIQYRMNQADLLASLLPRDCWLLEALSPALGRSVVFVCTDGLGWAPERAPSCNQREAGLSALVLAALLKGGLPEGEVGVVAPFRRQVALLRALCPPAVEVGTVDQFQGKERAAMLLSCTVARAATSAQDSGGSILDDERRLSVALSRARHKLVLVGSSAAVAGHPPFARLLALLGPDRLIRLRPGDDVGLEGLL</sequence>
<name>A0AC60Q272_IXOPE</name>